<dbReference type="PANTHER" id="PTHR43235:SF1">
    <property type="entry name" value="GLUTAMINE AMIDOTRANSFERASE PB2B2.05-RELATED"/>
    <property type="match status" value="1"/>
</dbReference>
<dbReference type="Gene3D" id="3.40.50.880">
    <property type="match status" value="1"/>
</dbReference>
<dbReference type="PATRIC" id="fig|54005.3.peg.581"/>
<dbReference type="RefSeq" id="WP_060799829.1">
    <property type="nucleotide sequence ID" value="NZ_KQ957096.1"/>
</dbReference>
<dbReference type="SUPFAM" id="SSF52317">
    <property type="entry name" value="Class I glutamine amidotransferase-like"/>
    <property type="match status" value="1"/>
</dbReference>
<dbReference type="Pfam" id="PF07722">
    <property type="entry name" value="Peptidase_C26"/>
    <property type="match status" value="1"/>
</dbReference>
<dbReference type="GO" id="GO:0033969">
    <property type="term" value="F:gamma-glutamyl-gamma-aminobutyrate hydrolase activity"/>
    <property type="evidence" value="ECO:0007669"/>
    <property type="project" value="TreeGrafter"/>
</dbReference>
<organism evidence="2">
    <name type="scientific">Peptoniphilus harei</name>
    <dbReference type="NCBI Taxonomy" id="54005"/>
    <lineage>
        <taxon>Bacteria</taxon>
        <taxon>Bacillati</taxon>
        <taxon>Bacillota</taxon>
        <taxon>Tissierellia</taxon>
        <taxon>Tissierellales</taxon>
        <taxon>Peptoniphilaceae</taxon>
        <taxon>Peptoniphilus</taxon>
    </lineage>
</organism>
<sequence>MKKLNIKKISIYLSFLLVSMLVFTACSNKDNADGPTIAVSWSTDEVDKDSKDKVDIDTQMYADALRKAGAKVVFLNEMKSLEQAKEEIKDVQGVVITGGDDLNPALYNEEPIPTLEDINPRRDESDVFLLKALLEEDKPTLATCRGMQLTNVLSGGTLYQDIMVQHPTDIIHRDPEKKVFVKHEINVFPDNILAEGFGKAGNVEVNSWHHQAVKDLGKNLEVLAEAPDGTIEAIRRTDKKYFLGLQFHPEAMIIEDNNKDALNLYKTFIAKAQELSKETK</sequence>
<feature type="signal peptide" evidence="1">
    <location>
        <begin position="1"/>
        <end position="24"/>
    </location>
</feature>
<dbReference type="PROSITE" id="PS51257">
    <property type="entry name" value="PROKAR_LIPOPROTEIN"/>
    <property type="match status" value="1"/>
</dbReference>
<dbReference type="PROSITE" id="PS51273">
    <property type="entry name" value="GATASE_TYPE_1"/>
    <property type="match status" value="1"/>
</dbReference>
<dbReference type="InterPro" id="IPR044668">
    <property type="entry name" value="PuuD-like"/>
</dbReference>
<dbReference type="GO" id="GO:0006598">
    <property type="term" value="P:polyamine catabolic process"/>
    <property type="evidence" value="ECO:0007669"/>
    <property type="project" value="TreeGrafter"/>
</dbReference>
<comment type="caution">
    <text evidence="2">The sequence shown here is derived from an EMBL/GenBank/DDBJ whole genome shotgun (WGS) entry which is preliminary data.</text>
</comment>
<dbReference type="GO" id="GO:0005829">
    <property type="term" value="C:cytosol"/>
    <property type="evidence" value="ECO:0007669"/>
    <property type="project" value="TreeGrafter"/>
</dbReference>
<dbReference type="InterPro" id="IPR029062">
    <property type="entry name" value="Class_I_gatase-like"/>
</dbReference>
<accession>A0A133PQT1</accession>
<dbReference type="EMBL" id="LRQE01000021">
    <property type="protein sequence ID" value="KXA30991.1"/>
    <property type="molecule type" value="Genomic_DNA"/>
</dbReference>
<proteinExistence type="predicted"/>
<gene>
    <name evidence="2" type="ORF">HMPREF3229_00589</name>
</gene>
<name>A0A133PQT1_9FIRM</name>
<evidence type="ECO:0000313" key="2">
    <source>
        <dbReference type="EMBL" id="KXA30991.1"/>
    </source>
</evidence>
<evidence type="ECO:0000313" key="3">
    <source>
        <dbReference type="Proteomes" id="UP000070174"/>
    </source>
</evidence>
<dbReference type="InterPro" id="IPR011697">
    <property type="entry name" value="Peptidase_C26"/>
</dbReference>
<protein>
    <submittedName>
        <fullName evidence="2">Peptidase C26</fullName>
    </submittedName>
</protein>
<keyword evidence="1" id="KW-0732">Signal</keyword>
<dbReference type="CDD" id="cd01745">
    <property type="entry name" value="GATase1_2"/>
    <property type="match status" value="1"/>
</dbReference>
<feature type="chain" id="PRO_5039125039" evidence="1">
    <location>
        <begin position="25"/>
        <end position="280"/>
    </location>
</feature>
<dbReference type="Proteomes" id="UP000070174">
    <property type="component" value="Unassembled WGS sequence"/>
</dbReference>
<evidence type="ECO:0000256" key="1">
    <source>
        <dbReference type="SAM" id="SignalP"/>
    </source>
</evidence>
<reference evidence="2 3" key="1">
    <citation type="submission" date="2016-01" db="EMBL/GenBank/DDBJ databases">
        <authorList>
            <person name="Oliw E.H."/>
        </authorList>
    </citation>
    <scope>NUCLEOTIDE SEQUENCE [LARGE SCALE GENOMIC DNA]</scope>
    <source>
        <strain evidence="2 3">CMW7756A</strain>
    </source>
</reference>
<dbReference type="AlphaFoldDB" id="A0A133PQT1"/>
<dbReference type="PANTHER" id="PTHR43235">
    <property type="entry name" value="GLUTAMINE AMIDOTRANSFERASE PB2B2.05-RELATED"/>
    <property type="match status" value="1"/>
</dbReference>